<dbReference type="NCBIfam" id="TIGR01133">
    <property type="entry name" value="murG"/>
    <property type="match status" value="1"/>
</dbReference>
<keyword evidence="9" id="KW-0961">Cell wall biogenesis/degradation</keyword>
<dbReference type="GO" id="GO:0008360">
    <property type="term" value="P:regulation of cell shape"/>
    <property type="evidence" value="ECO:0007669"/>
    <property type="project" value="UniProtKB-KW"/>
</dbReference>
<dbReference type="HAMAP" id="MF_00033">
    <property type="entry name" value="MurG"/>
    <property type="match status" value="1"/>
</dbReference>
<evidence type="ECO:0000313" key="13">
    <source>
        <dbReference type="Proteomes" id="UP000006028"/>
    </source>
</evidence>
<dbReference type="GO" id="GO:0051301">
    <property type="term" value="P:cell division"/>
    <property type="evidence" value="ECO:0007669"/>
    <property type="project" value="UniProtKB-KW"/>
</dbReference>
<feature type="domain" description="Glycosyl transferase family 28 C-terminal" evidence="11">
    <location>
        <begin position="216"/>
        <end position="383"/>
    </location>
</feature>
<comment type="caution">
    <text evidence="12">The sequence shown here is derived from an EMBL/GenBank/DDBJ whole genome shotgun (WGS) entry which is preliminary data.</text>
</comment>
<evidence type="ECO:0000259" key="11">
    <source>
        <dbReference type="Pfam" id="PF04101"/>
    </source>
</evidence>
<evidence type="ECO:0000259" key="10">
    <source>
        <dbReference type="Pfam" id="PF03033"/>
    </source>
</evidence>
<keyword evidence="3 12" id="KW-0328">Glycosyltransferase</keyword>
<proteinExistence type="inferred from homology"/>
<evidence type="ECO:0000256" key="4">
    <source>
        <dbReference type="ARBA" id="ARBA00022679"/>
    </source>
</evidence>
<feature type="domain" description="Glycosyltransferase family 28 N-terminal" evidence="10">
    <location>
        <begin position="24"/>
        <end position="163"/>
    </location>
</feature>
<dbReference type="InterPro" id="IPR004276">
    <property type="entry name" value="GlycoTrans_28_N"/>
</dbReference>
<keyword evidence="5" id="KW-0133">Cell shape</keyword>
<sequence length="395" mass="42150">QASGELPTGLPRCTNNRGGIVMRVLIAAGGTAGHINPALAIAGAIKKADPSAEIHFAGRKEGMEYRLVGQAGYPFHHIEITGFQRRLSLHNIKRNIVTLWNLALSGPKAKAIMKEVKPDLVIGCGGYVSGPVVRCAAKMGIHTAIHEQNAFPGVTNKLLAPDVDLVFAAVPAAVEKLGAPDKTIVVGNPVRPEVFTKAKDRDAIRAELGAGDRTVILSFGGSLGARRVNEVVADLCAWEQHEKKPVLHLHATGQYGVQLFKDLEKEKNFAEGDGLVVKEYINNMPELLAAADLVISRAGALTLAELEAVGRAAVLIPSPNVAENHQYFNAMELQKADAAVVIEEKDLTGEKLVSTVSDMLAQPGKLAEMGKNARSLSVDDSLDRIADALMKLVQK</sequence>
<keyword evidence="2" id="KW-0132">Cell division</keyword>
<dbReference type="Pfam" id="PF03033">
    <property type="entry name" value="Glyco_transf_28"/>
    <property type="match status" value="1"/>
</dbReference>
<dbReference type="eggNOG" id="COG0707">
    <property type="taxonomic scope" value="Bacteria"/>
</dbReference>
<dbReference type="GO" id="GO:0071555">
    <property type="term" value="P:cell wall organization"/>
    <property type="evidence" value="ECO:0007669"/>
    <property type="project" value="UniProtKB-KW"/>
</dbReference>
<keyword evidence="4 12" id="KW-0808">Transferase</keyword>
<keyword evidence="8" id="KW-0131">Cell cycle</keyword>
<dbReference type="GO" id="GO:0050511">
    <property type="term" value="F:undecaprenyldiphospho-muramoylpentapeptide beta-N-acetylglucosaminyltransferase activity"/>
    <property type="evidence" value="ECO:0007669"/>
    <property type="project" value="InterPro"/>
</dbReference>
<keyword evidence="7" id="KW-0472">Membrane</keyword>
<gene>
    <name evidence="12" type="primary">murG</name>
    <name evidence="12" type="ORF">HMPREF9436_02245</name>
</gene>
<evidence type="ECO:0000256" key="3">
    <source>
        <dbReference type="ARBA" id="ARBA00022676"/>
    </source>
</evidence>
<feature type="non-terminal residue" evidence="12">
    <location>
        <position position="1"/>
    </location>
</feature>
<dbReference type="Gene3D" id="3.40.50.2000">
    <property type="entry name" value="Glycogen Phosphorylase B"/>
    <property type="match status" value="2"/>
</dbReference>
<dbReference type="EMBL" id="AECU01000174">
    <property type="protein sequence ID" value="EFQ06217.1"/>
    <property type="molecule type" value="Genomic_DNA"/>
</dbReference>
<evidence type="ECO:0000256" key="1">
    <source>
        <dbReference type="ARBA" id="ARBA00022475"/>
    </source>
</evidence>
<dbReference type="SUPFAM" id="SSF53756">
    <property type="entry name" value="UDP-Glycosyltransferase/glycogen phosphorylase"/>
    <property type="match status" value="1"/>
</dbReference>
<evidence type="ECO:0000256" key="5">
    <source>
        <dbReference type="ARBA" id="ARBA00022960"/>
    </source>
</evidence>
<evidence type="ECO:0000256" key="9">
    <source>
        <dbReference type="ARBA" id="ARBA00023316"/>
    </source>
</evidence>
<name>E2ZKP2_9FIRM</name>
<dbReference type="AlphaFoldDB" id="E2ZKP2"/>
<accession>E2ZKP2</accession>
<dbReference type="Proteomes" id="UP000006028">
    <property type="component" value="Unassembled WGS sequence"/>
</dbReference>
<evidence type="ECO:0000256" key="7">
    <source>
        <dbReference type="ARBA" id="ARBA00023136"/>
    </source>
</evidence>
<dbReference type="HOGENOM" id="CLU_037404_0_1_9"/>
<dbReference type="GO" id="GO:0005975">
    <property type="term" value="P:carbohydrate metabolic process"/>
    <property type="evidence" value="ECO:0007669"/>
    <property type="project" value="InterPro"/>
</dbReference>
<dbReference type="Pfam" id="PF04101">
    <property type="entry name" value="Glyco_tran_28_C"/>
    <property type="match status" value="1"/>
</dbReference>
<evidence type="ECO:0000313" key="12">
    <source>
        <dbReference type="EMBL" id="EFQ06217.1"/>
    </source>
</evidence>
<dbReference type="PANTHER" id="PTHR21015">
    <property type="entry name" value="UDP-N-ACETYLGLUCOSAMINE--N-ACETYLMURAMYL-(PENTAPEPTIDE) PYROPHOSPHORYL-UNDECAPRENOL N-ACETYLGLUCOSAMINE TRANSFERASE 1"/>
    <property type="match status" value="1"/>
</dbReference>
<evidence type="ECO:0000256" key="8">
    <source>
        <dbReference type="ARBA" id="ARBA00023306"/>
    </source>
</evidence>
<dbReference type="InterPro" id="IPR007235">
    <property type="entry name" value="Glyco_trans_28_C"/>
</dbReference>
<dbReference type="GO" id="GO:0009252">
    <property type="term" value="P:peptidoglycan biosynthetic process"/>
    <property type="evidence" value="ECO:0007669"/>
    <property type="project" value="UniProtKB-KW"/>
</dbReference>
<dbReference type="CDD" id="cd03785">
    <property type="entry name" value="GT28_MurG"/>
    <property type="match status" value="1"/>
</dbReference>
<keyword evidence="6" id="KW-0573">Peptidoglycan synthesis</keyword>
<organism evidence="12 13">
    <name type="scientific">Faecalibacterium cf. prausnitzii KLE1255</name>
    <dbReference type="NCBI Taxonomy" id="748224"/>
    <lineage>
        <taxon>Bacteria</taxon>
        <taxon>Bacillati</taxon>
        <taxon>Bacillota</taxon>
        <taxon>Clostridia</taxon>
        <taxon>Eubacteriales</taxon>
        <taxon>Oscillospiraceae</taxon>
        <taxon>Faecalibacterium</taxon>
    </lineage>
</organism>
<keyword evidence="1" id="KW-1003">Cell membrane</keyword>
<protein>
    <submittedName>
        <fullName evidence="12">Undecaprenyldiphospho-muramoylpentapeptide beta-N-acetylglucosaminyltransferase</fullName>
        <ecNumber evidence="12">2.4.1.227</ecNumber>
    </submittedName>
</protein>
<dbReference type="EC" id="2.4.1.227" evidence="12"/>
<dbReference type="InterPro" id="IPR006009">
    <property type="entry name" value="GlcNAc_MurG"/>
</dbReference>
<evidence type="ECO:0000256" key="2">
    <source>
        <dbReference type="ARBA" id="ARBA00022618"/>
    </source>
</evidence>
<evidence type="ECO:0000256" key="6">
    <source>
        <dbReference type="ARBA" id="ARBA00022984"/>
    </source>
</evidence>
<dbReference type="STRING" id="748224.HMPREF9436_02245"/>
<reference evidence="12 13" key="1">
    <citation type="submission" date="2010-08" db="EMBL/GenBank/DDBJ databases">
        <authorList>
            <person name="Weinstock G."/>
            <person name="Sodergren E."/>
            <person name="Clifton S."/>
            <person name="Fulton L."/>
            <person name="Fulton B."/>
            <person name="Courtney L."/>
            <person name="Fronick C."/>
            <person name="Harrison M."/>
            <person name="Strong C."/>
            <person name="Farmer C."/>
            <person name="Delahaunty K."/>
            <person name="Markovic C."/>
            <person name="Hall O."/>
            <person name="Minx P."/>
            <person name="Tomlinson C."/>
            <person name="Mitreva M."/>
            <person name="Hou S."/>
            <person name="Chen J."/>
            <person name="Wollam A."/>
            <person name="Pepin K.H."/>
            <person name="Johnson M."/>
            <person name="Bhonagiri V."/>
            <person name="Zhang X."/>
            <person name="Suruliraj S."/>
            <person name="Warren W."/>
            <person name="Chinwalla A."/>
            <person name="Mardis E.R."/>
            <person name="Wilson R.K."/>
        </authorList>
    </citation>
    <scope>NUCLEOTIDE SEQUENCE [LARGE SCALE GENOMIC DNA]</scope>
    <source>
        <strain evidence="12 13">KLE1255</strain>
    </source>
</reference>
<dbReference type="PANTHER" id="PTHR21015:SF22">
    <property type="entry name" value="GLYCOSYLTRANSFERASE"/>
    <property type="match status" value="1"/>
</dbReference>